<organism evidence="2 3">
    <name type="scientific">Collybiopsis confluens</name>
    <dbReference type="NCBI Taxonomy" id="2823264"/>
    <lineage>
        <taxon>Eukaryota</taxon>
        <taxon>Fungi</taxon>
        <taxon>Dikarya</taxon>
        <taxon>Basidiomycota</taxon>
        <taxon>Agaricomycotina</taxon>
        <taxon>Agaricomycetes</taxon>
        <taxon>Agaricomycetidae</taxon>
        <taxon>Agaricales</taxon>
        <taxon>Marasmiineae</taxon>
        <taxon>Omphalotaceae</taxon>
        <taxon>Collybiopsis</taxon>
    </lineage>
</organism>
<keyword evidence="1" id="KW-0472">Membrane</keyword>
<name>A0A8H5I1E5_9AGAR</name>
<dbReference type="AlphaFoldDB" id="A0A8H5I1E5"/>
<dbReference type="EMBL" id="JAACJN010000002">
    <property type="protein sequence ID" value="KAF5393310.1"/>
    <property type="molecule type" value="Genomic_DNA"/>
</dbReference>
<accession>A0A8H5I1E5</accession>
<keyword evidence="3" id="KW-1185">Reference proteome</keyword>
<evidence type="ECO:0000256" key="1">
    <source>
        <dbReference type="SAM" id="Phobius"/>
    </source>
</evidence>
<proteinExistence type="predicted"/>
<dbReference type="Proteomes" id="UP000518752">
    <property type="component" value="Unassembled WGS sequence"/>
</dbReference>
<feature type="transmembrane region" description="Helical" evidence="1">
    <location>
        <begin position="110"/>
        <end position="135"/>
    </location>
</feature>
<keyword evidence="1" id="KW-0812">Transmembrane</keyword>
<comment type="caution">
    <text evidence="2">The sequence shown here is derived from an EMBL/GenBank/DDBJ whole genome shotgun (WGS) entry which is preliminary data.</text>
</comment>
<evidence type="ECO:0000313" key="3">
    <source>
        <dbReference type="Proteomes" id="UP000518752"/>
    </source>
</evidence>
<keyword evidence="1" id="KW-1133">Transmembrane helix</keyword>
<evidence type="ECO:0000313" key="2">
    <source>
        <dbReference type="EMBL" id="KAF5393310.1"/>
    </source>
</evidence>
<protein>
    <submittedName>
        <fullName evidence="2">Uncharacterized protein</fullName>
    </submittedName>
</protein>
<feature type="transmembrane region" description="Helical" evidence="1">
    <location>
        <begin position="141"/>
        <end position="160"/>
    </location>
</feature>
<gene>
    <name evidence="2" type="ORF">D9757_000481</name>
</gene>
<reference evidence="2 3" key="1">
    <citation type="journal article" date="2020" name="ISME J.">
        <title>Uncovering the hidden diversity of litter-decomposition mechanisms in mushroom-forming fungi.</title>
        <authorList>
            <person name="Floudas D."/>
            <person name="Bentzer J."/>
            <person name="Ahren D."/>
            <person name="Johansson T."/>
            <person name="Persson P."/>
            <person name="Tunlid A."/>
        </authorList>
    </citation>
    <scope>NUCLEOTIDE SEQUENCE [LARGE SCALE GENOMIC DNA]</scope>
    <source>
        <strain evidence="2 3">CBS 406.79</strain>
    </source>
</reference>
<sequence>MPPASSITVGVATPNIQGYPSTLEIFDRRTLTCFTLEANATPANSTVTALTPVVDQITAVLYDTIISVQNLQGASLTVILTTAMDWSSMYGLAVVTTQAVSDVQQLLADVLTVLATLLTLIFGLVPGVLAALLAVPGLLTANVFSVIKSLNLSVTYAFFFSGTGTIGL</sequence>